<evidence type="ECO:0000256" key="1">
    <source>
        <dbReference type="SAM" id="Phobius"/>
    </source>
</evidence>
<comment type="caution">
    <text evidence="2">The sequence shown here is derived from an EMBL/GenBank/DDBJ whole genome shotgun (WGS) entry which is preliminary data.</text>
</comment>
<gene>
    <name evidence="2" type="ORF">HW561_04030</name>
</gene>
<keyword evidence="3" id="KW-1185">Reference proteome</keyword>
<reference evidence="2 3" key="1">
    <citation type="submission" date="2020-06" db="EMBL/GenBank/DDBJ databases">
        <authorList>
            <person name="Cao W.R."/>
        </authorList>
    </citation>
    <scope>NUCLEOTIDE SEQUENCE [LARGE SCALE GENOMIC DNA]</scope>
    <source>
        <strain evidence="2 3">B1Z28</strain>
    </source>
</reference>
<protein>
    <submittedName>
        <fullName evidence="2">DUF3302 domain-containing protein</fullName>
    </submittedName>
</protein>
<evidence type="ECO:0000313" key="2">
    <source>
        <dbReference type="EMBL" id="NVO54957.1"/>
    </source>
</evidence>
<keyword evidence="1" id="KW-0472">Membrane</keyword>
<dbReference type="InterPro" id="IPR011223">
    <property type="entry name" value="UCP028770"/>
</dbReference>
<dbReference type="Pfam" id="PF11742">
    <property type="entry name" value="DUF3302"/>
    <property type="match status" value="1"/>
</dbReference>
<keyword evidence="1" id="KW-1133">Transmembrane helix</keyword>
<dbReference type="RefSeq" id="WP_176861917.1">
    <property type="nucleotide sequence ID" value="NZ_JABXWT010000001.1"/>
</dbReference>
<accession>A0ABX2PLG3</accession>
<evidence type="ECO:0000313" key="3">
    <source>
        <dbReference type="Proteomes" id="UP000630805"/>
    </source>
</evidence>
<sequence>MGLLGQPLGYYDYLTFVALILLLAAVMGLFLFIMGLPGRIAIKRNHPHAEAVKIMGWMGFLAVVPWVHAFMWAFHDGVTVDIRRGPDEEKDAIRKDIERLGGTVKEEYQAASDETQKS</sequence>
<dbReference type="EMBL" id="JABXWT010000001">
    <property type="protein sequence ID" value="NVO54957.1"/>
    <property type="molecule type" value="Genomic_DNA"/>
</dbReference>
<keyword evidence="1" id="KW-0812">Transmembrane</keyword>
<organism evidence="2 3">
    <name type="scientific">Ruegeria haliotis</name>
    <dbReference type="NCBI Taxonomy" id="2747601"/>
    <lineage>
        <taxon>Bacteria</taxon>
        <taxon>Pseudomonadati</taxon>
        <taxon>Pseudomonadota</taxon>
        <taxon>Alphaproteobacteria</taxon>
        <taxon>Rhodobacterales</taxon>
        <taxon>Roseobacteraceae</taxon>
        <taxon>Ruegeria</taxon>
    </lineage>
</organism>
<dbReference type="Proteomes" id="UP000630805">
    <property type="component" value="Unassembled WGS sequence"/>
</dbReference>
<proteinExistence type="predicted"/>
<name>A0ABX2PLG3_9RHOB</name>
<feature type="transmembrane region" description="Helical" evidence="1">
    <location>
        <begin position="54"/>
        <end position="74"/>
    </location>
</feature>
<feature type="transmembrane region" description="Helical" evidence="1">
    <location>
        <begin position="13"/>
        <end position="33"/>
    </location>
</feature>